<proteinExistence type="predicted"/>
<reference evidence="1" key="2">
    <citation type="submission" date="2021-04" db="EMBL/GenBank/DDBJ databases">
        <authorList>
            <person name="Gilroy R."/>
        </authorList>
    </citation>
    <scope>NUCLEOTIDE SEQUENCE</scope>
    <source>
        <strain evidence="1">14975</strain>
    </source>
</reference>
<dbReference type="AlphaFoldDB" id="A0A9D2AH33"/>
<accession>A0A9D2AH33</accession>
<dbReference type="EMBL" id="DXFQ01000089">
    <property type="protein sequence ID" value="HIX19970.1"/>
    <property type="molecule type" value="Genomic_DNA"/>
</dbReference>
<evidence type="ECO:0000313" key="2">
    <source>
        <dbReference type="Proteomes" id="UP000823964"/>
    </source>
</evidence>
<protein>
    <submittedName>
        <fullName evidence="1">Uncharacterized protein</fullName>
    </submittedName>
</protein>
<organism evidence="1 2">
    <name type="scientific">Candidatus Akkermansia intestinigallinarum</name>
    <dbReference type="NCBI Taxonomy" id="2838431"/>
    <lineage>
        <taxon>Bacteria</taxon>
        <taxon>Pseudomonadati</taxon>
        <taxon>Verrucomicrobiota</taxon>
        <taxon>Verrucomicrobiia</taxon>
        <taxon>Verrucomicrobiales</taxon>
        <taxon>Akkermansiaceae</taxon>
        <taxon>Akkermansia</taxon>
    </lineage>
</organism>
<dbReference type="Proteomes" id="UP000823964">
    <property type="component" value="Unassembled WGS sequence"/>
</dbReference>
<comment type="caution">
    <text evidence="1">The sequence shown here is derived from an EMBL/GenBank/DDBJ whole genome shotgun (WGS) entry which is preliminary data.</text>
</comment>
<evidence type="ECO:0000313" key="1">
    <source>
        <dbReference type="EMBL" id="HIX19970.1"/>
    </source>
</evidence>
<gene>
    <name evidence="1" type="ORF">H9862_05120</name>
</gene>
<name>A0A9D2AH33_9BACT</name>
<sequence>MFLLFSSPCDTGGLSMFTSFDTLEELREAVSKIDFCWYIEDLDTDNVWGLERRGNWYRLEKSDDGTKYELWSFPENPSYDKRPYDFFEVTEKEFWARVL</sequence>
<reference evidence="1" key="1">
    <citation type="journal article" date="2021" name="PeerJ">
        <title>Extensive microbial diversity within the chicken gut microbiome revealed by metagenomics and culture.</title>
        <authorList>
            <person name="Gilroy R."/>
            <person name="Ravi A."/>
            <person name="Getino M."/>
            <person name="Pursley I."/>
            <person name="Horton D.L."/>
            <person name="Alikhan N.F."/>
            <person name="Baker D."/>
            <person name="Gharbi K."/>
            <person name="Hall N."/>
            <person name="Watson M."/>
            <person name="Adriaenssens E.M."/>
            <person name="Foster-Nyarko E."/>
            <person name="Jarju S."/>
            <person name="Secka A."/>
            <person name="Antonio M."/>
            <person name="Oren A."/>
            <person name="Chaudhuri R.R."/>
            <person name="La Ragione R."/>
            <person name="Hildebrand F."/>
            <person name="Pallen M.J."/>
        </authorList>
    </citation>
    <scope>NUCLEOTIDE SEQUENCE</scope>
    <source>
        <strain evidence="1">14975</strain>
    </source>
</reference>